<evidence type="ECO:0000256" key="2">
    <source>
        <dbReference type="ARBA" id="ARBA00022723"/>
    </source>
</evidence>
<feature type="compositionally biased region" description="Polar residues" evidence="6">
    <location>
        <begin position="240"/>
        <end position="251"/>
    </location>
</feature>
<sequence>MLRGKVDPKKEEQDRLTGILLDMLKEEENKYCADCQAKTPRWAAWNLGVFICIRCAGIHRNLGVHISKVRSVNLDSWTPDQVQTMRVMGNEKARRVYEAELPENFRRPTSDSQMEQFIRSKYEQKRYLLRGFTYPKVDASELPKSVPVRGPAIIKKPITNVDVNYSGKLSPSQPNGNIQSKTVNDLLDFSGPSETVSAGPPLVDNLFADFADLSIQQQQSPNPAPSDDFDDFGSFVSASTAGNSSNQTANGQDFADFASASQPPVNLSPTEPAAASTGDIKRSNADILSLFGPSLAGGGRPPNSLANGTAPVLVAPGGFTAFGIQAAPQSAQQSYLPNVPISQATTTYDAFGGLGSVNLTPSQQFPQQSQPMMAQQFGAFPPPQLSSGFGMAAYGASQPKVSLPTSTTTSAAGFSIPNKNNAFADLSLGKVMKTSYGQSAIHPAQQPIKAPSPSGVPTTKSAAVISDDPFGMFNTAPPSITAATTTTNYSSTNFDDLLGL</sequence>
<evidence type="ECO:0000256" key="3">
    <source>
        <dbReference type="ARBA" id="ARBA00022771"/>
    </source>
</evidence>
<dbReference type="PANTHER" id="PTHR45705:SF1">
    <property type="entry name" value="FI20236P1"/>
    <property type="match status" value="1"/>
</dbReference>
<evidence type="ECO:0000259" key="7">
    <source>
        <dbReference type="PROSITE" id="PS50115"/>
    </source>
</evidence>
<dbReference type="SMART" id="SM00105">
    <property type="entry name" value="ArfGap"/>
    <property type="match status" value="1"/>
</dbReference>
<accession>A0A8S1GPT7</accession>
<dbReference type="Gene3D" id="1.10.220.150">
    <property type="entry name" value="Arf GTPase activating protein"/>
    <property type="match status" value="1"/>
</dbReference>
<feature type="region of interest" description="Disordered" evidence="6">
    <location>
        <begin position="217"/>
        <end position="279"/>
    </location>
</feature>
<dbReference type="GO" id="GO:0005737">
    <property type="term" value="C:cytoplasm"/>
    <property type="evidence" value="ECO:0007669"/>
    <property type="project" value="TreeGrafter"/>
</dbReference>
<gene>
    <name evidence="8" type="ORF">CAUJ_LOCUS1544</name>
</gene>
<feature type="domain" description="Arf-GAP" evidence="7">
    <location>
        <begin position="18"/>
        <end position="141"/>
    </location>
</feature>
<keyword evidence="2" id="KW-0479">Metal-binding</keyword>
<dbReference type="InterPro" id="IPR001164">
    <property type="entry name" value="ArfGAP_dom"/>
</dbReference>
<organism evidence="8 9">
    <name type="scientific">Caenorhabditis auriculariae</name>
    <dbReference type="NCBI Taxonomy" id="2777116"/>
    <lineage>
        <taxon>Eukaryota</taxon>
        <taxon>Metazoa</taxon>
        <taxon>Ecdysozoa</taxon>
        <taxon>Nematoda</taxon>
        <taxon>Chromadorea</taxon>
        <taxon>Rhabditida</taxon>
        <taxon>Rhabditina</taxon>
        <taxon>Rhabditomorpha</taxon>
        <taxon>Rhabditoidea</taxon>
        <taxon>Rhabditidae</taxon>
        <taxon>Peloderinae</taxon>
        <taxon>Caenorhabditis</taxon>
    </lineage>
</organism>
<proteinExistence type="predicted"/>
<evidence type="ECO:0000256" key="4">
    <source>
        <dbReference type="ARBA" id="ARBA00022833"/>
    </source>
</evidence>
<feature type="compositionally biased region" description="Polar residues" evidence="6">
    <location>
        <begin position="259"/>
        <end position="269"/>
    </location>
</feature>
<evidence type="ECO:0000256" key="5">
    <source>
        <dbReference type="PROSITE-ProRule" id="PRU00288"/>
    </source>
</evidence>
<keyword evidence="1" id="KW-0343">GTPase activation</keyword>
<protein>
    <recommendedName>
        <fullName evidence="7">Arf-GAP domain-containing protein</fullName>
    </recommendedName>
</protein>
<evidence type="ECO:0000313" key="8">
    <source>
        <dbReference type="EMBL" id="CAD6185625.1"/>
    </source>
</evidence>
<keyword evidence="3 5" id="KW-0863">Zinc-finger</keyword>
<dbReference type="InterPro" id="IPR038508">
    <property type="entry name" value="ArfGAP_dom_sf"/>
</dbReference>
<dbReference type="InterPro" id="IPR044732">
    <property type="entry name" value="ArfGAP_SMAP1-like"/>
</dbReference>
<dbReference type="CDD" id="cd08839">
    <property type="entry name" value="ArfGap_SMAP"/>
    <property type="match status" value="1"/>
</dbReference>
<evidence type="ECO:0000256" key="1">
    <source>
        <dbReference type="ARBA" id="ARBA00022468"/>
    </source>
</evidence>
<dbReference type="Pfam" id="PF01412">
    <property type="entry name" value="ArfGap"/>
    <property type="match status" value="1"/>
</dbReference>
<dbReference type="AlphaFoldDB" id="A0A8S1GPT7"/>
<dbReference type="SUPFAM" id="SSF57863">
    <property type="entry name" value="ArfGap/RecO-like zinc finger"/>
    <property type="match status" value="1"/>
</dbReference>
<dbReference type="GO" id="GO:0008270">
    <property type="term" value="F:zinc ion binding"/>
    <property type="evidence" value="ECO:0007669"/>
    <property type="project" value="UniProtKB-KW"/>
</dbReference>
<dbReference type="InterPro" id="IPR051718">
    <property type="entry name" value="ARF_GTPase-activating"/>
</dbReference>
<reference evidence="8" key="1">
    <citation type="submission" date="2020-10" db="EMBL/GenBank/DDBJ databases">
        <authorList>
            <person name="Kikuchi T."/>
        </authorList>
    </citation>
    <scope>NUCLEOTIDE SEQUENCE</scope>
    <source>
        <strain evidence="8">NKZ352</strain>
    </source>
</reference>
<dbReference type="OrthoDB" id="10266696at2759"/>
<dbReference type="PROSITE" id="PS50115">
    <property type="entry name" value="ARFGAP"/>
    <property type="match status" value="1"/>
</dbReference>
<dbReference type="PANTHER" id="PTHR45705">
    <property type="entry name" value="FI20236P1"/>
    <property type="match status" value="1"/>
</dbReference>
<dbReference type="Proteomes" id="UP000835052">
    <property type="component" value="Unassembled WGS sequence"/>
</dbReference>
<keyword evidence="9" id="KW-1185">Reference proteome</keyword>
<dbReference type="EMBL" id="CAJGYM010000003">
    <property type="protein sequence ID" value="CAD6185625.1"/>
    <property type="molecule type" value="Genomic_DNA"/>
</dbReference>
<name>A0A8S1GPT7_9PELO</name>
<dbReference type="GO" id="GO:0005096">
    <property type="term" value="F:GTPase activator activity"/>
    <property type="evidence" value="ECO:0007669"/>
    <property type="project" value="UniProtKB-KW"/>
</dbReference>
<comment type="caution">
    <text evidence="8">The sequence shown here is derived from an EMBL/GenBank/DDBJ whole genome shotgun (WGS) entry which is preliminary data.</text>
</comment>
<evidence type="ECO:0000256" key="6">
    <source>
        <dbReference type="SAM" id="MobiDB-lite"/>
    </source>
</evidence>
<dbReference type="InterPro" id="IPR037278">
    <property type="entry name" value="ARFGAP/RecO"/>
</dbReference>
<evidence type="ECO:0000313" key="9">
    <source>
        <dbReference type="Proteomes" id="UP000835052"/>
    </source>
</evidence>
<dbReference type="PRINTS" id="PR00405">
    <property type="entry name" value="REVINTRACTNG"/>
</dbReference>
<keyword evidence="4" id="KW-0862">Zinc</keyword>
<dbReference type="FunFam" id="1.10.220.150:FF:000009">
    <property type="entry name" value="stromal membrane-associated protein 1 isoform X1"/>
    <property type="match status" value="1"/>
</dbReference>